<proteinExistence type="predicted"/>
<reference evidence="2" key="1">
    <citation type="journal article" date="2023" name="G3 (Bethesda)">
        <title>Genome assembly and association tests identify interacting loci associated with vigor, precocity, and sex in interspecific pistachio rootstocks.</title>
        <authorList>
            <person name="Palmer W."/>
            <person name="Jacygrad E."/>
            <person name="Sagayaradj S."/>
            <person name="Cavanaugh K."/>
            <person name="Han R."/>
            <person name="Bertier L."/>
            <person name="Beede B."/>
            <person name="Kafkas S."/>
            <person name="Golino D."/>
            <person name="Preece J."/>
            <person name="Michelmore R."/>
        </authorList>
    </citation>
    <scope>NUCLEOTIDE SEQUENCE [LARGE SCALE GENOMIC DNA]</scope>
</reference>
<gene>
    <name evidence="1" type="ORF">Pint_25089</name>
</gene>
<dbReference type="EMBL" id="CM047742">
    <property type="protein sequence ID" value="KAJ0034204.1"/>
    <property type="molecule type" value="Genomic_DNA"/>
</dbReference>
<evidence type="ECO:0000313" key="2">
    <source>
        <dbReference type="Proteomes" id="UP001163603"/>
    </source>
</evidence>
<organism evidence="1 2">
    <name type="scientific">Pistacia integerrima</name>
    <dbReference type="NCBI Taxonomy" id="434235"/>
    <lineage>
        <taxon>Eukaryota</taxon>
        <taxon>Viridiplantae</taxon>
        <taxon>Streptophyta</taxon>
        <taxon>Embryophyta</taxon>
        <taxon>Tracheophyta</taxon>
        <taxon>Spermatophyta</taxon>
        <taxon>Magnoliopsida</taxon>
        <taxon>eudicotyledons</taxon>
        <taxon>Gunneridae</taxon>
        <taxon>Pentapetalae</taxon>
        <taxon>rosids</taxon>
        <taxon>malvids</taxon>
        <taxon>Sapindales</taxon>
        <taxon>Anacardiaceae</taxon>
        <taxon>Pistacia</taxon>
    </lineage>
</organism>
<keyword evidence="2" id="KW-1185">Reference proteome</keyword>
<name>A0ACC0YD22_9ROSI</name>
<protein>
    <submittedName>
        <fullName evidence="1">Uncharacterized protein</fullName>
    </submittedName>
</protein>
<sequence length="204" mass="24268">MPSLAPFDVNETKEERQMTKKIALQSLDETDFSTENKEKNDSKNKADDSERSKKKDKEATTFDMVFDGSDLGEDYKKEEMEIMMCAARLYLLHSSSRRPTMKTDLKQKPKYLLTITVGMNQRQNIDRMVKKFFEDFQLLLFHYDGRTSEWDEFEWSKSAIHVSARRQTKWWYAKRFLHPDVVAAYEYIFIWDEDLGVEHFNGDK</sequence>
<accession>A0ACC0YD22</accession>
<comment type="caution">
    <text evidence="1">The sequence shown here is derived from an EMBL/GenBank/DDBJ whole genome shotgun (WGS) entry which is preliminary data.</text>
</comment>
<dbReference type="Proteomes" id="UP001163603">
    <property type="component" value="Chromosome 7"/>
</dbReference>
<evidence type="ECO:0000313" key="1">
    <source>
        <dbReference type="EMBL" id="KAJ0034204.1"/>
    </source>
</evidence>